<dbReference type="EMBL" id="JAOUSF010000001">
    <property type="protein sequence ID" value="MCU9612290.1"/>
    <property type="molecule type" value="Genomic_DNA"/>
</dbReference>
<evidence type="ECO:0000256" key="1">
    <source>
        <dbReference type="SAM" id="Phobius"/>
    </source>
</evidence>
<dbReference type="RefSeq" id="WP_263071422.1">
    <property type="nucleotide sequence ID" value="NZ_JAOUSF010000001.1"/>
</dbReference>
<dbReference type="PANTHER" id="PTHR37814">
    <property type="entry name" value="CONSERVED MEMBRANE PROTEIN"/>
    <property type="match status" value="1"/>
</dbReference>
<dbReference type="PANTHER" id="PTHR37814:SF1">
    <property type="entry name" value="MEMBRANE PROTEIN"/>
    <property type="match status" value="1"/>
</dbReference>
<keyword evidence="1" id="KW-1133">Transmembrane helix</keyword>
<organism evidence="2 3">
    <name type="scientific">Perspicuibacillus lycopersici</name>
    <dbReference type="NCBI Taxonomy" id="1325689"/>
    <lineage>
        <taxon>Bacteria</taxon>
        <taxon>Bacillati</taxon>
        <taxon>Bacillota</taxon>
        <taxon>Bacilli</taxon>
        <taxon>Bacillales</taxon>
        <taxon>Bacillaceae</taxon>
        <taxon>Perspicuibacillus</taxon>
    </lineage>
</organism>
<feature type="transmembrane region" description="Helical" evidence="1">
    <location>
        <begin position="76"/>
        <end position="98"/>
    </location>
</feature>
<sequence length="338" mass="37462">MDWKKSFQLASVYVGSVVGAGFATGKEIVEFFSRFGMYGFIGILLTGFCFILFGVKIMLLAIRIEAKSYHQLNRHLFGTTFAPLINLIMFFMLIGVTAVMLSGAGSVFDEQLHLPKELGVIFTIVLTILVLFIGTKGLYIVNMFVVPLLIIFSFIIAFLVIDLPNFWDNILMPVPFKWSVLSSALAYVAFNITLTQAILVPAATEIGDERVVRAGGIIGGLLLTIILVTSHISLVQLPNLTSYNIPMGILMNTFASSFYLFFILVIYGEIFTSIIGNIYGLERFVSKIISIKPLYVGVCILGVAYFISKIDYGILLSTLYPLFGYISILFLLLLVLKK</sequence>
<feature type="transmembrane region" description="Helical" evidence="1">
    <location>
        <begin position="291"/>
        <end position="308"/>
    </location>
</feature>
<name>A0AAE3IPN5_9BACI</name>
<feature type="transmembrane region" description="Helical" evidence="1">
    <location>
        <begin position="214"/>
        <end position="237"/>
    </location>
</feature>
<comment type="caution">
    <text evidence="2">The sequence shown here is derived from an EMBL/GenBank/DDBJ whole genome shotgun (WGS) entry which is preliminary data.</text>
</comment>
<dbReference type="InterPro" id="IPR038728">
    <property type="entry name" value="YkvI-like"/>
</dbReference>
<feature type="transmembrane region" description="Helical" evidence="1">
    <location>
        <begin position="35"/>
        <end position="55"/>
    </location>
</feature>
<evidence type="ECO:0000313" key="2">
    <source>
        <dbReference type="EMBL" id="MCU9612290.1"/>
    </source>
</evidence>
<keyword evidence="3" id="KW-1185">Reference proteome</keyword>
<dbReference type="Proteomes" id="UP001209318">
    <property type="component" value="Unassembled WGS sequence"/>
</dbReference>
<evidence type="ECO:0000313" key="3">
    <source>
        <dbReference type="Proteomes" id="UP001209318"/>
    </source>
</evidence>
<feature type="transmembrane region" description="Helical" evidence="1">
    <location>
        <begin position="314"/>
        <end position="336"/>
    </location>
</feature>
<keyword evidence="1" id="KW-0812">Transmembrane</keyword>
<keyword evidence="1" id="KW-0472">Membrane</keyword>
<dbReference type="AlphaFoldDB" id="A0AAE3IPN5"/>
<reference evidence="2" key="1">
    <citation type="submission" date="2022-10" db="EMBL/GenBank/DDBJ databases">
        <title>Description of Fervidibacillus gen. nov. in the family Fervidibacillaceae fam. nov. with two species, Fervidibacillus albus sp. nov., and Fervidibacillus halotolerans sp. nov., isolated from tidal flat sediments.</title>
        <authorList>
            <person name="Kwon K.K."/>
            <person name="Yang S.-H."/>
        </authorList>
    </citation>
    <scope>NUCLEOTIDE SEQUENCE</scope>
    <source>
        <strain evidence="2">JCM 19140</strain>
    </source>
</reference>
<feature type="transmembrane region" description="Helical" evidence="1">
    <location>
        <begin position="257"/>
        <end position="279"/>
    </location>
</feature>
<feature type="transmembrane region" description="Helical" evidence="1">
    <location>
        <begin position="181"/>
        <end position="202"/>
    </location>
</feature>
<accession>A0AAE3IPN5</accession>
<protein>
    <submittedName>
        <fullName evidence="2">GerAB/ArcD/ProY family transporter</fullName>
    </submittedName>
</protein>
<proteinExistence type="predicted"/>
<feature type="transmembrane region" description="Helical" evidence="1">
    <location>
        <begin position="141"/>
        <end position="161"/>
    </location>
</feature>
<feature type="transmembrane region" description="Helical" evidence="1">
    <location>
        <begin position="118"/>
        <end position="134"/>
    </location>
</feature>
<gene>
    <name evidence="2" type="ORF">OEV98_01775</name>
</gene>